<feature type="compositionally biased region" description="Basic and acidic residues" evidence="1">
    <location>
        <begin position="79"/>
        <end position="104"/>
    </location>
</feature>
<reference evidence="2 3" key="1">
    <citation type="submission" date="2015-07" db="EMBL/GenBank/DDBJ databases">
        <title>The genome of Dufourea novaeangliae.</title>
        <authorList>
            <person name="Pan H."/>
            <person name="Kapheim K."/>
        </authorList>
    </citation>
    <scope>NUCLEOTIDE SEQUENCE [LARGE SCALE GENOMIC DNA]</scope>
    <source>
        <strain evidence="2">0120121106</strain>
        <tissue evidence="2">Whole body</tissue>
    </source>
</reference>
<sequence>MDTSPTLSIGGSRARAALLTTSGTGTGSADRRVVFLASQPAVGTSHETKTWPHHWSPHTKSIAMFERQLTSEIEGEEEAVGKRKEDRKRVGESGLNRSKETKTRGAYHGKDFRRLLESEIDCSAITIRCTQPWRREESTEGRALLSVSAQYL</sequence>
<feature type="region of interest" description="Disordered" evidence="1">
    <location>
        <begin position="73"/>
        <end position="104"/>
    </location>
</feature>
<organism evidence="2 3">
    <name type="scientific">Dufourea novaeangliae</name>
    <name type="common">Sweat bee</name>
    <dbReference type="NCBI Taxonomy" id="178035"/>
    <lineage>
        <taxon>Eukaryota</taxon>
        <taxon>Metazoa</taxon>
        <taxon>Ecdysozoa</taxon>
        <taxon>Arthropoda</taxon>
        <taxon>Hexapoda</taxon>
        <taxon>Insecta</taxon>
        <taxon>Pterygota</taxon>
        <taxon>Neoptera</taxon>
        <taxon>Endopterygota</taxon>
        <taxon>Hymenoptera</taxon>
        <taxon>Apocrita</taxon>
        <taxon>Aculeata</taxon>
        <taxon>Apoidea</taxon>
        <taxon>Anthophila</taxon>
        <taxon>Halictidae</taxon>
        <taxon>Rophitinae</taxon>
        <taxon>Dufourea</taxon>
    </lineage>
</organism>
<accession>A0A154P6J1</accession>
<dbReference type="AlphaFoldDB" id="A0A154P6J1"/>
<gene>
    <name evidence="2" type="ORF">WN55_08253</name>
</gene>
<name>A0A154P6J1_DUFNO</name>
<proteinExistence type="predicted"/>
<evidence type="ECO:0000313" key="3">
    <source>
        <dbReference type="Proteomes" id="UP000076502"/>
    </source>
</evidence>
<protein>
    <submittedName>
        <fullName evidence="2">Uncharacterized protein</fullName>
    </submittedName>
</protein>
<dbReference type="Proteomes" id="UP000076502">
    <property type="component" value="Unassembled WGS sequence"/>
</dbReference>
<dbReference type="EMBL" id="KQ434827">
    <property type="protein sequence ID" value="KZC07482.1"/>
    <property type="molecule type" value="Genomic_DNA"/>
</dbReference>
<evidence type="ECO:0000256" key="1">
    <source>
        <dbReference type="SAM" id="MobiDB-lite"/>
    </source>
</evidence>
<evidence type="ECO:0000313" key="2">
    <source>
        <dbReference type="EMBL" id="KZC07482.1"/>
    </source>
</evidence>
<keyword evidence="3" id="KW-1185">Reference proteome</keyword>